<evidence type="ECO:0000256" key="1">
    <source>
        <dbReference type="ARBA" id="ARBA00008805"/>
    </source>
</evidence>
<evidence type="ECO:0000313" key="9">
    <source>
        <dbReference type="Proteomes" id="UP001472677"/>
    </source>
</evidence>
<evidence type="ECO:0000256" key="6">
    <source>
        <dbReference type="ARBA" id="ARBA00022840"/>
    </source>
</evidence>
<dbReference type="SUPFAM" id="SSF53613">
    <property type="entry name" value="Ribokinase-like"/>
    <property type="match status" value="1"/>
</dbReference>
<gene>
    <name evidence="8" type="ORF">V6N12_007639</name>
</gene>
<keyword evidence="9" id="KW-1185">Reference proteome</keyword>
<dbReference type="EMBL" id="JBBPBM010000009">
    <property type="protein sequence ID" value="KAK8569107.1"/>
    <property type="molecule type" value="Genomic_DNA"/>
</dbReference>
<organism evidence="8 9">
    <name type="scientific">Hibiscus sabdariffa</name>
    <name type="common">roselle</name>
    <dbReference type="NCBI Taxonomy" id="183260"/>
    <lineage>
        <taxon>Eukaryota</taxon>
        <taxon>Viridiplantae</taxon>
        <taxon>Streptophyta</taxon>
        <taxon>Embryophyta</taxon>
        <taxon>Tracheophyta</taxon>
        <taxon>Spermatophyta</taxon>
        <taxon>Magnoliopsida</taxon>
        <taxon>eudicotyledons</taxon>
        <taxon>Gunneridae</taxon>
        <taxon>Pentapetalae</taxon>
        <taxon>rosids</taxon>
        <taxon>malvids</taxon>
        <taxon>Malvales</taxon>
        <taxon>Malvaceae</taxon>
        <taxon>Malvoideae</taxon>
        <taxon>Hibiscus</taxon>
    </lineage>
</organism>
<evidence type="ECO:0000259" key="7">
    <source>
        <dbReference type="Pfam" id="PF03732"/>
    </source>
</evidence>
<dbReference type="PANTHER" id="PTHR10534:SF2">
    <property type="entry name" value="PYRIDOXAL KINASE"/>
    <property type="match status" value="1"/>
</dbReference>
<dbReference type="Pfam" id="PF03732">
    <property type="entry name" value="Retrotrans_gag"/>
    <property type="match status" value="1"/>
</dbReference>
<dbReference type="InterPro" id="IPR029056">
    <property type="entry name" value="Ribokinase-like"/>
</dbReference>
<keyword evidence="6" id="KW-0067">ATP-binding</keyword>
<sequence>MVEARTPVVTWDVFRVAILQRFTPSQQKNVYDVLLGLQQAKSVAQYREDFELHSAPLKDADEAVLIGIFINGLQEESKAKLSLSKLDSLTQIMDQSQRIEDKSWALSQAQLPKSQRVALPQPLPTFTMQVFYKGRWHYRRLSDAEYHDKLKKGFCFRCDEKYGPNHQCFSKQLNLLIGAVENVDEYNIDEYPRDVPRNGTNHLNVASMLTPNQFEAELLTKLRIASETDGREACNILHAAGPSKVVITSINIEGSLLLIGSHLKDKEQAPEQFKIVIPRIPAYFTARRKTPLIAEADIQEALGGTRLLKGSGRSAFAPSGVDCSPTFISSTVSNCAVTPLK</sequence>
<proteinExistence type="inferred from homology"/>
<dbReference type="PANTHER" id="PTHR10534">
    <property type="entry name" value="PYRIDOXAL KINASE"/>
    <property type="match status" value="1"/>
</dbReference>
<keyword evidence="5" id="KW-0418">Kinase</keyword>
<evidence type="ECO:0000256" key="4">
    <source>
        <dbReference type="ARBA" id="ARBA00022741"/>
    </source>
</evidence>
<evidence type="ECO:0000256" key="3">
    <source>
        <dbReference type="ARBA" id="ARBA00022679"/>
    </source>
</evidence>
<dbReference type="Proteomes" id="UP001472677">
    <property type="component" value="Unassembled WGS sequence"/>
</dbReference>
<name>A0ABR2F2E3_9ROSI</name>
<comment type="similarity">
    <text evidence="1">Belongs to the pyridoxine kinase family.</text>
</comment>
<dbReference type="Gene3D" id="3.40.1190.20">
    <property type="match status" value="1"/>
</dbReference>
<keyword evidence="4" id="KW-0547">Nucleotide-binding</keyword>
<feature type="domain" description="Retrotransposon gag" evidence="7">
    <location>
        <begin position="5"/>
        <end position="75"/>
    </location>
</feature>
<dbReference type="InterPro" id="IPR004625">
    <property type="entry name" value="PyrdxlKinase"/>
</dbReference>
<reference evidence="8 9" key="1">
    <citation type="journal article" date="2024" name="G3 (Bethesda)">
        <title>Genome assembly of Hibiscus sabdariffa L. provides insights into metabolisms of medicinal natural products.</title>
        <authorList>
            <person name="Kim T."/>
        </authorList>
    </citation>
    <scope>NUCLEOTIDE SEQUENCE [LARGE SCALE GENOMIC DNA]</scope>
    <source>
        <strain evidence="8">TK-2024</strain>
        <tissue evidence="8">Old leaves</tissue>
    </source>
</reference>
<comment type="caution">
    <text evidence="8">The sequence shown here is derived from an EMBL/GenBank/DDBJ whole genome shotgun (WGS) entry which is preliminary data.</text>
</comment>
<keyword evidence="3" id="KW-0808">Transferase</keyword>
<evidence type="ECO:0000256" key="5">
    <source>
        <dbReference type="ARBA" id="ARBA00022777"/>
    </source>
</evidence>
<evidence type="ECO:0000256" key="2">
    <source>
        <dbReference type="ARBA" id="ARBA00012104"/>
    </source>
</evidence>
<dbReference type="EC" id="2.7.1.35" evidence="2"/>
<evidence type="ECO:0000313" key="8">
    <source>
        <dbReference type="EMBL" id="KAK8569107.1"/>
    </source>
</evidence>
<dbReference type="InterPro" id="IPR005162">
    <property type="entry name" value="Retrotrans_gag_dom"/>
</dbReference>
<protein>
    <recommendedName>
        <fullName evidence="2">pyridoxal kinase</fullName>
        <ecNumber evidence="2">2.7.1.35</ecNumber>
    </recommendedName>
</protein>
<accession>A0ABR2F2E3</accession>